<dbReference type="AlphaFoldDB" id="A0A2T3ZEJ0"/>
<accession>A0A2T3ZEJ0</accession>
<evidence type="ECO:0000313" key="1">
    <source>
        <dbReference type="EMBL" id="PTB43200.1"/>
    </source>
</evidence>
<name>A0A2T3ZEJ0_TRIA4</name>
<evidence type="ECO:0000313" key="2">
    <source>
        <dbReference type="Proteomes" id="UP000240493"/>
    </source>
</evidence>
<organism evidence="1 2">
    <name type="scientific">Trichoderma asperellum (strain ATCC 204424 / CBS 433.97 / NBRC 101777)</name>
    <dbReference type="NCBI Taxonomy" id="1042311"/>
    <lineage>
        <taxon>Eukaryota</taxon>
        <taxon>Fungi</taxon>
        <taxon>Dikarya</taxon>
        <taxon>Ascomycota</taxon>
        <taxon>Pezizomycotina</taxon>
        <taxon>Sordariomycetes</taxon>
        <taxon>Hypocreomycetidae</taxon>
        <taxon>Hypocreales</taxon>
        <taxon>Hypocreaceae</taxon>
        <taxon>Trichoderma</taxon>
    </lineage>
</organism>
<dbReference type="EMBL" id="KZ679259">
    <property type="protein sequence ID" value="PTB43200.1"/>
    <property type="molecule type" value="Genomic_DNA"/>
</dbReference>
<gene>
    <name evidence="1" type="ORF">M441DRAFT_367303</name>
</gene>
<dbReference type="Proteomes" id="UP000240493">
    <property type="component" value="Unassembled WGS sequence"/>
</dbReference>
<protein>
    <submittedName>
        <fullName evidence="1">Uncharacterized protein</fullName>
    </submittedName>
</protein>
<proteinExistence type="predicted"/>
<sequence length="75" mass="8087">MPMKRACGVVARGGWITSCADVACLDPSRCLSAGDARSRSGNEVKLHAASWPGEFAGLHCINCYMELRPRDTYVA</sequence>
<keyword evidence="2" id="KW-1185">Reference proteome</keyword>
<reference evidence="1 2" key="1">
    <citation type="submission" date="2016-07" db="EMBL/GenBank/DDBJ databases">
        <title>Multiple horizontal gene transfer events from other fungi enriched the ability of initially mycotrophic Trichoderma (Ascomycota) to feed on dead plant biomass.</title>
        <authorList>
            <consortium name="DOE Joint Genome Institute"/>
            <person name="Aerts A."/>
            <person name="Atanasova L."/>
            <person name="Chenthamara K."/>
            <person name="Zhang J."/>
            <person name="Grujic M."/>
            <person name="Henrissat B."/>
            <person name="Kuo A."/>
            <person name="Salamov A."/>
            <person name="Lipzen A."/>
            <person name="Labutti K."/>
            <person name="Barry K."/>
            <person name="Miao Y."/>
            <person name="Rahimi M.J."/>
            <person name="Shen Q."/>
            <person name="Grigoriev I.V."/>
            <person name="Kubicek C.P."/>
            <person name="Druzhinina I.S."/>
        </authorList>
    </citation>
    <scope>NUCLEOTIDE SEQUENCE [LARGE SCALE GENOMIC DNA]</scope>
    <source>
        <strain evidence="1 2">CBS 433.97</strain>
    </source>
</reference>